<dbReference type="OrthoDB" id="1736143at2759"/>
<evidence type="ECO:0000313" key="3">
    <source>
        <dbReference type="Proteomes" id="UP000257109"/>
    </source>
</evidence>
<dbReference type="PANTHER" id="PTHR32108:SF9">
    <property type="entry name" value="REVERSE TRANSCRIPTASE RNASE H-LIKE DOMAIN-CONTAINING PROTEIN"/>
    <property type="match status" value="1"/>
</dbReference>
<dbReference type="PROSITE" id="PS50297">
    <property type="entry name" value="ANK_REP_REGION"/>
    <property type="match status" value="1"/>
</dbReference>
<dbReference type="Gene3D" id="2.40.70.10">
    <property type="entry name" value="Acid Proteases"/>
    <property type="match status" value="1"/>
</dbReference>
<dbReference type="PROSITE" id="PS50088">
    <property type="entry name" value="ANK_REPEAT"/>
    <property type="match status" value="1"/>
</dbReference>
<dbReference type="InterPro" id="IPR002110">
    <property type="entry name" value="Ankyrin_rpt"/>
</dbReference>
<evidence type="ECO:0000256" key="1">
    <source>
        <dbReference type="PROSITE-ProRule" id="PRU00023"/>
    </source>
</evidence>
<keyword evidence="3" id="KW-1185">Reference proteome</keyword>
<proteinExistence type="predicted"/>
<name>A0A371I990_MUCPR</name>
<gene>
    <name evidence="2" type="ORF">CR513_03713</name>
</gene>
<dbReference type="PANTHER" id="PTHR32108">
    <property type="entry name" value="DNA-DIRECTED RNA POLYMERASE SUBUNIT ALPHA"/>
    <property type="match status" value="1"/>
</dbReference>
<dbReference type="AlphaFoldDB" id="A0A371I990"/>
<keyword evidence="1" id="KW-0040">ANK repeat</keyword>
<reference evidence="2" key="1">
    <citation type="submission" date="2018-05" db="EMBL/GenBank/DDBJ databases">
        <title>Draft genome of Mucuna pruriens seed.</title>
        <authorList>
            <person name="Nnadi N.E."/>
            <person name="Vos R."/>
            <person name="Hasami M.H."/>
            <person name="Devisetty U.K."/>
            <person name="Aguiy J.C."/>
        </authorList>
    </citation>
    <scope>NUCLEOTIDE SEQUENCE [LARGE SCALE GENOMIC DNA]</scope>
    <source>
        <strain evidence="2">JCA_2017</strain>
    </source>
</reference>
<feature type="repeat" description="ANK" evidence="1">
    <location>
        <begin position="119"/>
        <end position="151"/>
    </location>
</feature>
<accession>A0A371I990</accession>
<dbReference type="InterPro" id="IPR021109">
    <property type="entry name" value="Peptidase_aspartic_dom_sf"/>
</dbReference>
<organism evidence="2 3">
    <name type="scientific">Mucuna pruriens</name>
    <name type="common">Velvet bean</name>
    <name type="synonym">Dolichos pruriens</name>
    <dbReference type="NCBI Taxonomy" id="157652"/>
    <lineage>
        <taxon>Eukaryota</taxon>
        <taxon>Viridiplantae</taxon>
        <taxon>Streptophyta</taxon>
        <taxon>Embryophyta</taxon>
        <taxon>Tracheophyta</taxon>
        <taxon>Spermatophyta</taxon>
        <taxon>Magnoliopsida</taxon>
        <taxon>eudicotyledons</taxon>
        <taxon>Gunneridae</taxon>
        <taxon>Pentapetalae</taxon>
        <taxon>rosids</taxon>
        <taxon>fabids</taxon>
        <taxon>Fabales</taxon>
        <taxon>Fabaceae</taxon>
        <taxon>Papilionoideae</taxon>
        <taxon>50 kb inversion clade</taxon>
        <taxon>NPAAA clade</taxon>
        <taxon>indigoferoid/millettioid clade</taxon>
        <taxon>Phaseoleae</taxon>
        <taxon>Mucuna</taxon>
    </lineage>
</organism>
<dbReference type="CDD" id="cd00303">
    <property type="entry name" value="retropepsin_like"/>
    <property type="match status" value="1"/>
</dbReference>
<dbReference type="Proteomes" id="UP000257109">
    <property type="component" value="Unassembled WGS sequence"/>
</dbReference>
<feature type="non-terminal residue" evidence="2">
    <location>
        <position position="1"/>
    </location>
</feature>
<protein>
    <submittedName>
        <fullName evidence="2">Uncharacterized protein</fullName>
    </submittedName>
</protein>
<dbReference type="SUPFAM" id="SSF50630">
    <property type="entry name" value="Acid proteases"/>
    <property type="match status" value="1"/>
</dbReference>
<sequence>MTRSRRIFSPEALRNKESALARKDNRVAQKNSDGRRGLGVIRDSEYEILDQLHKTPARISLLSLLINSESHHELLLKILNEAYVPQDIIPAKFEGIINNIIVSRHPSFSKEEVPDEGKNHNQSLHIAVKCGNYMIAKVLIDNGSSLNVMPKTMLDKLYSLSAILRNSPVVIKAFDGSKREVMGKITLPICIGPTTFDITFQVIDIWPAYSCLLGRPLIHAARAVYSSLHQKVKFIADEQLVNIMGEKEIMVSTPFLMEYIEEDEEALETSFQALEIVGTTSIEIGWGDIKPSKATIMATKVLITNGFKLGKGLGRRLDRMANRVAIQENPRWDGRSKASNRQGLVSTAASLVGAS</sequence>
<dbReference type="EMBL" id="QJKJ01000614">
    <property type="protein sequence ID" value="RDY11596.1"/>
    <property type="molecule type" value="Genomic_DNA"/>
</dbReference>
<dbReference type="STRING" id="157652.A0A371I990"/>
<comment type="caution">
    <text evidence="2">The sequence shown here is derived from an EMBL/GenBank/DDBJ whole genome shotgun (WGS) entry which is preliminary data.</text>
</comment>
<evidence type="ECO:0000313" key="2">
    <source>
        <dbReference type="EMBL" id="RDY11596.1"/>
    </source>
</evidence>